<evidence type="ECO:0000256" key="3">
    <source>
        <dbReference type="RuleBase" id="RU003707"/>
    </source>
</evidence>
<protein>
    <submittedName>
        <fullName evidence="4">Enoyl-CoA hydratase/isomerase family protein</fullName>
    </submittedName>
</protein>
<accession>A0A4Y9EQR1</accession>
<dbReference type="Proteomes" id="UP000297737">
    <property type="component" value="Unassembled WGS sequence"/>
</dbReference>
<dbReference type="OrthoDB" id="9802898at2"/>
<evidence type="ECO:0000256" key="2">
    <source>
        <dbReference type="ARBA" id="ARBA00023239"/>
    </source>
</evidence>
<dbReference type="InterPro" id="IPR001753">
    <property type="entry name" value="Enoyl-CoA_hydra/iso"/>
</dbReference>
<keyword evidence="4" id="KW-0413">Isomerase</keyword>
<dbReference type="PROSITE" id="PS00166">
    <property type="entry name" value="ENOYL_COA_HYDRATASE"/>
    <property type="match status" value="1"/>
</dbReference>
<dbReference type="InterPro" id="IPR014748">
    <property type="entry name" value="Enoyl-CoA_hydra_C"/>
</dbReference>
<dbReference type="GO" id="GO:0016853">
    <property type="term" value="F:isomerase activity"/>
    <property type="evidence" value="ECO:0007669"/>
    <property type="project" value="UniProtKB-KW"/>
</dbReference>
<comment type="similarity">
    <text evidence="1 3">Belongs to the enoyl-CoA hydratase/isomerase family.</text>
</comment>
<evidence type="ECO:0000313" key="5">
    <source>
        <dbReference type="Proteomes" id="UP000297737"/>
    </source>
</evidence>
<dbReference type="GO" id="GO:0006635">
    <property type="term" value="P:fatty acid beta-oxidation"/>
    <property type="evidence" value="ECO:0007669"/>
    <property type="project" value="TreeGrafter"/>
</dbReference>
<sequence length="266" mass="28307">MTETESGHFRLSRDGAIATITLARGEKRNALTGASLRQLQRLAEDFREDDATRVVIIRADGPDFSAGADLGTVGGGRKPPRTEVMRRGATQGALLIRALREIHQPTIAVLHGIATGGATCIATACDFRISADNARIGYGEVKLGINLMWNAIGPCVELVGPARAKTLIMSGALHDAATLERWGFLDRVVPLGEQDAAALAMAQQYAALPPVAVQMIKRSVNAVAGALNAAVLHADADQWLLAARTSDFREAMTAFREKRPGVFTGD</sequence>
<dbReference type="EMBL" id="SIHO01000001">
    <property type="protein sequence ID" value="TFU05961.1"/>
    <property type="molecule type" value="Genomic_DNA"/>
</dbReference>
<dbReference type="GO" id="GO:0016829">
    <property type="term" value="F:lyase activity"/>
    <property type="evidence" value="ECO:0007669"/>
    <property type="project" value="UniProtKB-KW"/>
</dbReference>
<dbReference type="Gene3D" id="1.10.12.10">
    <property type="entry name" value="Lyase 2-enoyl-coa Hydratase, Chain A, domain 2"/>
    <property type="match status" value="1"/>
</dbReference>
<dbReference type="PANTHER" id="PTHR11941:SF54">
    <property type="entry name" value="ENOYL-COA HYDRATASE, MITOCHONDRIAL"/>
    <property type="match status" value="1"/>
</dbReference>
<dbReference type="SUPFAM" id="SSF52096">
    <property type="entry name" value="ClpP/crotonase"/>
    <property type="match status" value="1"/>
</dbReference>
<dbReference type="CDD" id="cd06558">
    <property type="entry name" value="crotonase-like"/>
    <property type="match status" value="1"/>
</dbReference>
<dbReference type="InterPro" id="IPR029045">
    <property type="entry name" value="ClpP/crotonase-like_dom_sf"/>
</dbReference>
<reference evidence="4 5" key="1">
    <citation type="submission" date="2019-02" db="EMBL/GenBank/DDBJ databases">
        <title>Polymorphobacter sp. isolated from the lake at the Tibet of China.</title>
        <authorList>
            <person name="Li A."/>
        </authorList>
    </citation>
    <scope>NUCLEOTIDE SEQUENCE [LARGE SCALE GENOMIC DNA]</scope>
    <source>
        <strain evidence="4 5">DJ1R-1</strain>
    </source>
</reference>
<dbReference type="PANTHER" id="PTHR11941">
    <property type="entry name" value="ENOYL-COA HYDRATASE-RELATED"/>
    <property type="match status" value="1"/>
</dbReference>
<gene>
    <name evidence="4" type="ORF">EUV02_02770</name>
</gene>
<dbReference type="Gene3D" id="3.90.226.10">
    <property type="entry name" value="2-enoyl-CoA Hydratase, Chain A, domain 1"/>
    <property type="match status" value="1"/>
</dbReference>
<evidence type="ECO:0000313" key="4">
    <source>
        <dbReference type="EMBL" id="TFU05961.1"/>
    </source>
</evidence>
<proteinExistence type="inferred from homology"/>
<dbReference type="InterPro" id="IPR018376">
    <property type="entry name" value="Enoyl-CoA_hyd/isom_CS"/>
</dbReference>
<dbReference type="Pfam" id="PF00378">
    <property type="entry name" value="ECH_1"/>
    <property type="match status" value="1"/>
</dbReference>
<keyword evidence="5" id="KW-1185">Reference proteome</keyword>
<comment type="caution">
    <text evidence="4">The sequence shown here is derived from an EMBL/GenBank/DDBJ whole genome shotgun (WGS) entry which is preliminary data.</text>
</comment>
<dbReference type="AlphaFoldDB" id="A0A4Y9EQR1"/>
<evidence type="ECO:0000256" key="1">
    <source>
        <dbReference type="ARBA" id="ARBA00005254"/>
    </source>
</evidence>
<name>A0A4Y9EQR1_9SPHN</name>
<organism evidence="4 5">
    <name type="scientific">Glacieibacterium arshaanense</name>
    <dbReference type="NCBI Taxonomy" id="2511025"/>
    <lineage>
        <taxon>Bacteria</taxon>
        <taxon>Pseudomonadati</taxon>
        <taxon>Pseudomonadota</taxon>
        <taxon>Alphaproteobacteria</taxon>
        <taxon>Sphingomonadales</taxon>
        <taxon>Sphingosinicellaceae</taxon>
        <taxon>Glacieibacterium</taxon>
    </lineage>
</organism>
<keyword evidence="2" id="KW-0456">Lyase</keyword>
<dbReference type="RefSeq" id="WP_135244685.1">
    <property type="nucleotide sequence ID" value="NZ_SIHO01000001.1"/>
</dbReference>